<dbReference type="Proteomes" id="UP001501207">
    <property type="component" value="Unassembled WGS sequence"/>
</dbReference>
<name>A0ABP8FVX2_9BACT</name>
<keyword evidence="1" id="KW-0012">Acyltransferase</keyword>
<comment type="caution">
    <text evidence="1">The sequence shown here is derived from an EMBL/GenBank/DDBJ whole genome shotgun (WGS) entry which is preliminary data.</text>
</comment>
<dbReference type="GO" id="GO:0016746">
    <property type="term" value="F:acyltransferase activity"/>
    <property type="evidence" value="ECO:0007669"/>
    <property type="project" value="UniProtKB-KW"/>
</dbReference>
<protein>
    <submittedName>
        <fullName evidence="1">Acyltransferase</fullName>
    </submittedName>
</protein>
<dbReference type="InterPro" id="IPR042099">
    <property type="entry name" value="ANL_N_sf"/>
</dbReference>
<organism evidence="1 2">
    <name type="scientific">Compostibacter hankyongensis</name>
    <dbReference type="NCBI Taxonomy" id="1007089"/>
    <lineage>
        <taxon>Bacteria</taxon>
        <taxon>Pseudomonadati</taxon>
        <taxon>Bacteroidota</taxon>
        <taxon>Chitinophagia</taxon>
        <taxon>Chitinophagales</taxon>
        <taxon>Chitinophagaceae</taxon>
        <taxon>Compostibacter</taxon>
    </lineage>
</organism>
<accession>A0ABP8FVX2</accession>
<keyword evidence="1" id="KW-0808">Transferase</keyword>
<evidence type="ECO:0000313" key="1">
    <source>
        <dbReference type="EMBL" id="GAA4312131.1"/>
    </source>
</evidence>
<dbReference type="Gene3D" id="3.40.50.12780">
    <property type="entry name" value="N-terminal domain of ligase-like"/>
    <property type="match status" value="1"/>
</dbReference>
<gene>
    <name evidence="1" type="ORF">GCM10023143_21630</name>
</gene>
<reference evidence="2" key="1">
    <citation type="journal article" date="2019" name="Int. J. Syst. Evol. Microbiol.">
        <title>The Global Catalogue of Microorganisms (GCM) 10K type strain sequencing project: providing services to taxonomists for standard genome sequencing and annotation.</title>
        <authorList>
            <consortium name="The Broad Institute Genomics Platform"/>
            <consortium name="The Broad Institute Genome Sequencing Center for Infectious Disease"/>
            <person name="Wu L."/>
            <person name="Ma J."/>
        </authorList>
    </citation>
    <scope>NUCLEOTIDE SEQUENCE [LARGE SCALE GENOMIC DNA]</scope>
    <source>
        <strain evidence="2">JCM 17664</strain>
    </source>
</reference>
<dbReference type="EMBL" id="BAABFN010000005">
    <property type="protein sequence ID" value="GAA4312131.1"/>
    <property type="molecule type" value="Genomic_DNA"/>
</dbReference>
<evidence type="ECO:0000313" key="2">
    <source>
        <dbReference type="Proteomes" id="UP001501207"/>
    </source>
</evidence>
<sequence length="337" mass="38676">MYSDMQINTDFEKRIFSLSNNADFEFLALELFFYQYRYNSCYRSYVDALRIDPRSIRHSAAIPRLPIGFFKTHRVYSGEGEPGLIFESSGTTGTVNSRHLVREPRLYEQSFLQAFERFYGPVSGYAVIGLLPSYLERQHSSLVYMVHKLIQYSGRPESGFYLYEHEKLHLRLLELEQQGRRTLLIGVTFALLDFAEKYRMQLQHTLVMETGGMKGRREELTRPAVHALLKERLGLEQVHSEYGMTELLSQAYAAQEGIFRCPPWMRVTLRDENDPLSSPPQEGAAQRGLINVIDLANIYSCAFLSTEDIGKLYPDGSFEVLGRMDNSALRGCSLMAV</sequence>
<dbReference type="SUPFAM" id="SSF56801">
    <property type="entry name" value="Acetyl-CoA synthetase-like"/>
    <property type="match status" value="1"/>
</dbReference>
<keyword evidence="2" id="KW-1185">Reference proteome</keyword>
<proteinExistence type="predicted"/>